<accession>A0A915LBY9</accession>
<proteinExistence type="predicted"/>
<name>A0A915LBY9_ROMCU</name>
<evidence type="ECO:0000313" key="1">
    <source>
        <dbReference type="Proteomes" id="UP000887565"/>
    </source>
</evidence>
<dbReference type="Proteomes" id="UP000887565">
    <property type="component" value="Unplaced"/>
</dbReference>
<evidence type="ECO:0000313" key="2">
    <source>
        <dbReference type="WBParaSite" id="nRc.2.0.1.t47306-RA"/>
    </source>
</evidence>
<keyword evidence="1" id="KW-1185">Reference proteome</keyword>
<organism evidence="1 2">
    <name type="scientific">Romanomermis culicivorax</name>
    <name type="common">Nematode worm</name>
    <dbReference type="NCBI Taxonomy" id="13658"/>
    <lineage>
        <taxon>Eukaryota</taxon>
        <taxon>Metazoa</taxon>
        <taxon>Ecdysozoa</taxon>
        <taxon>Nematoda</taxon>
        <taxon>Enoplea</taxon>
        <taxon>Dorylaimia</taxon>
        <taxon>Mermithida</taxon>
        <taxon>Mermithoidea</taxon>
        <taxon>Mermithidae</taxon>
        <taxon>Romanomermis</taxon>
    </lineage>
</organism>
<sequence length="99" mass="10140">MPLGSVTNLLEGELALVPSTSNGVLLEGQMAVVPSTSNGVQGVYTRCALAQELAAVPSVLTSQGLPNPAMGKAVLSCLTVLEAKSRKPVVARPLVDQVE</sequence>
<reference evidence="2" key="1">
    <citation type="submission" date="2022-11" db="UniProtKB">
        <authorList>
            <consortium name="WormBaseParasite"/>
        </authorList>
    </citation>
    <scope>IDENTIFICATION</scope>
</reference>
<protein>
    <submittedName>
        <fullName evidence="2">Uncharacterized protein</fullName>
    </submittedName>
</protein>
<dbReference type="WBParaSite" id="nRc.2.0.1.t47306-RA">
    <property type="protein sequence ID" value="nRc.2.0.1.t47306-RA"/>
    <property type="gene ID" value="nRc.2.0.1.g47306"/>
</dbReference>
<dbReference type="AlphaFoldDB" id="A0A915LBY9"/>